<dbReference type="InterPro" id="IPR052715">
    <property type="entry name" value="RAYT_transposase"/>
</dbReference>
<dbReference type="GO" id="GO:0006313">
    <property type="term" value="P:DNA transposition"/>
    <property type="evidence" value="ECO:0007669"/>
    <property type="project" value="InterPro"/>
</dbReference>
<sequence length="179" mass="20801">MNETHFRGQYRIDPARLAEYDYGSNGMYFVTICTRDRQPYFGSIVEKGDGYALQPTPIGQRAIDCWLAIPDHFPFVLLDEFQVMPNHVHGLLCIKKPDYDGWQPNAFGPQRQNLASIIRGYKVGVTTFAVQQQIEFGWQTRYHDRVVRNADELLRIQKYIRENPAHWATDQDNVAGLYM</sequence>
<dbReference type="SUPFAM" id="SSF143422">
    <property type="entry name" value="Transposase IS200-like"/>
    <property type="match status" value="1"/>
</dbReference>
<dbReference type="Proteomes" id="UP000488299">
    <property type="component" value="Unassembled WGS sequence"/>
</dbReference>
<dbReference type="PANTHER" id="PTHR36966">
    <property type="entry name" value="REP-ASSOCIATED TYROSINE TRANSPOSASE"/>
    <property type="match status" value="1"/>
</dbReference>
<dbReference type="GO" id="GO:0004803">
    <property type="term" value="F:transposase activity"/>
    <property type="evidence" value="ECO:0007669"/>
    <property type="project" value="InterPro"/>
</dbReference>
<dbReference type="InterPro" id="IPR002686">
    <property type="entry name" value="Transposase_17"/>
</dbReference>
<dbReference type="Gene3D" id="3.30.70.1290">
    <property type="entry name" value="Transposase IS200-like"/>
    <property type="match status" value="1"/>
</dbReference>
<organism evidence="2 3">
    <name type="scientific">Rudanella paleaurantiibacter</name>
    <dbReference type="NCBI Taxonomy" id="2614655"/>
    <lineage>
        <taxon>Bacteria</taxon>
        <taxon>Pseudomonadati</taxon>
        <taxon>Bacteroidota</taxon>
        <taxon>Cytophagia</taxon>
        <taxon>Cytophagales</taxon>
        <taxon>Cytophagaceae</taxon>
        <taxon>Rudanella</taxon>
    </lineage>
</organism>
<dbReference type="AlphaFoldDB" id="A0A7J5TS55"/>
<dbReference type="GO" id="GO:0043565">
    <property type="term" value="F:sequence-specific DNA binding"/>
    <property type="evidence" value="ECO:0007669"/>
    <property type="project" value="TreeGrafter"/>
</dbReference>
<evidence type="ECO:0000313" key="3">
    <source>
        <dbReference type="Proteomes" id="UP000488299"/>
    </source>
</evidence>
<accession>A0A7J5TS55</accession>
<gene>
    <name evidence="2" type="ORF">F5984_24790</name>
</gene>
<name>A0A7J5TS55_9BACT</name>
<protein>
    <recommendedName>
        <fullName evidence="1">Transposase IS200-like domain-containing protein</fullName>
    </recommendedName>
</protein>
<dbReference type="SMART" id="SM01321">
    <property type="entry name" value="Y1_Tnp"/>
    <property type="match status" value="1"/>
</dbReference>
<dbReference type="PANTHER" id="PTHR36966:SF1">
    <property type="entry name" value="REP-ASSOCIATED TYROSINE TRANSPOSASE"/>
    <property type="match status" value="1"/>
</dbReference>
<dbReference type="InterPro" id="IPR036515">
    <property type="entry name" value="Transposase_17_sf"/>
</dbReference>
<comment type="caution">
    <text evidence="2">The sequence shown here is derived from an EMBL/GenBank/DDBJ whole genome shotgun (WGS) entry which is preliminary data.</text>
</comment>
<feature type="domain" description="Transposase IS200-like" evidence="1">
    <location>
        <begin position="23"/>
        <end position="163"/>
    </location>
</feature>
<evidence type="ECO:0000259" key="1">
    <source>
        <dbReference type="SMART" id="SM01321"/>
    </source>
</evidence>
<reference evidence="2 3" key="1">
    <citation type="submission" date="2019-10" db="EMBL/GenBank/DDBJ databases">
        <title>Rudanella paleaurantiibacter sp. nov., isolated from sludge.</title>
        <authorList>
            <person name="Xu S.Q."/>
        </authorList>
    </citation>
    <scope>NUCLEOTIDE SEQUENCE [LARGE SCALE GENOMIC DNA]</scope>
    <source>
        <strain evidence="2 3">HX-22-17</strain>
    </source>
</reference>
<dbReference type="RefSeq" id="WP_152126848.1">
    <property type="nucleotide sequence ID" value="NZ_WELI01000017.1"/>
</dbReference>
<keyword evidence="3" id="KW-1185">Reference proteome</keyword>
<dbReference type="EMBL" id="WELI01000017">
    <property type="protein sequence ID" value="KAB7726102.1"/>
    <property type="molecule type" value="Genomic_DNA"/>
</dbReference>
<evidence type="ECO:0000313" key="2">
    <source>
        <dbReference type="EMBL" id="KAB7726102.1"/>
    </source>
</evidence>
<proteinExistence type="predicted"/>